<feature type="signal peptide" evidence="2">
    <location>
        <begin position="1"/>
        <end position="30"/>
    </location>
</feature>
<dbReference type="InterPro" id="IPR055391">
    <property type="entry name" value="BROMI_N"/>
</dbReference>
<feature type="domain" description="BROMI N-terminal" evidence="4">
    <location>
        <begin position="668"/>
        <end position="784"/>
    </location>
</feature>
<dbReference type="PANTHER" id="PTHR39313:SF1">
    <property type="entry name" value="IM:7138239"/>
    <property type="match status" value="1"/>
</dbReference>
<dbReference type="InterPro" id="IPR032735">
    <property type="entry name" value="BROMI_M"/>
</dbReference>
<feature type="region of interest" description="Disordered" evidence="1">
    <location>
        <begin position="1655"/>
        <end position="1674"/>
    </location>
</feature>
<dbReference type="EMBL" id="JAWZYT010002189">
    <property type="protein sequence ID" value="KAK4306045.1"/>
    <property type="molecule type" value="Genomic_DNA"/>
</dbReference>
<keyword evidence="7" id="KW-1185">Reference proteome</keyword>
<evidence type="ECO:0000313" key="6">
    <source>
        <dbReference type="EMBL" id="KAK4306045.1"/>
    </source>
</evidence>
<comment type="caution">
    <text evidence="6">The sequence shown here is derived from an EMBL/GenBank/DDBJ whole genome shotgun (WGS) entry which is preliminary data.</text>
</comment>
<evidence type="ECO:0000259" key="4">
    <source>
        <dbReference type="Pfam" id="PF23431"/>
    </source>
</evidence>
<dbReference type="Proteomes" id="UP001292094">
    <property type="component" value="Unassembled WGS sequence"/>
</dbReference>
<sequence length="1912" mass="214843">MAILSLTTTTLHLLLHLLLFFSLACSVLQAEYENKGVGESLVDESGVGESLLDESGVGESLVDDSGVGESLLDESSIGQVRASSSLIAPRHNVTCCALERKMKQIGTSEVTGEDIVVDIGHCRRRCRGGRRRHMKKAELEQLMTDNPTVDPRRLFVLHSGGRRGVDSCPARDEVCLPSAWRMEHFITTQGQVSVTVTETCQCQVRAHSCSRQPRSVTLHKDTPLQTTIDLGNCQGHCSEGAECVSIVEECGCESSCYRATQYYHYYNYTSMDNPQAQEESYKLEPLLGRVEVGDNAIFNSFIQAFTSTRLKLMNGTIPYLPCKVREYVVKEVEECSSTRAARGASTWITFIGDSNQRLKVHSFLSFLPLGLHFKFYLGKQEVTQANFTLAVSHHHIRPPTFDIIGKRVSVDAMPSLHPTLGPDEGVNANGPDTVFEPLQNQAYTNLDELQTNSGANETLLEKDVPLKDYEFRLTLVWAPAGSEMDHPTPRRGHKVEKLLDLASTRVVPDVIVIGFGTWMLLMREFDEELVPFTELDKLTRPLLSTLTTLASKTNVLFWPQSRYRWFSEQGIEGVTDSEQWWYNFVYINQFNNSLPFEDLWLWSILRKTGMWYWDSSVPFNLANIRECQRLNQAGLTQNSLYNEITRQIPELIMEKEKNTDDENTELKREVKELLAHMDPMIYLAGTADNTSEMLAYLPDMDPAFHKLLLVKSLRKKMRDNVSRLVEGHIDMYLKEQKGKMHSENPVDHLVEKITSDNEFDDFVRRAKENVECSVKQITQNFDEEIVTGMFGNFEDVTTYTASPNESNESSLNSSFNQSGLLFLHPAEYFNVAKNLTKKDLESLNDALNILLAVTPGEPVMQESWPDIRKGLKECLFHDCTQVFDKALKVHCKLLTSQVHSAVKEAYLNLLDTLAGFYMTKRLLNKIPLKGDSIDLKSCENIIRILSVLIDFQKELPLIWIRYPERFVDDMVDATFSLLGLSVSAKDNTRVSLWDLYCVVDPEASWFKRWVHGQWGRNKTFSAMRSNFMVLLHLVSYCISYVDSDVDSSHCILQLDADRCILAPGVLKRVQFTHSSNFVMTVLSFADGRKLFPVNVPSKEELVTIQGFLQILVKAVNKNISTIVNVEISYLIKKFCFQDEMKCLILCDAGAVELLLQDVSKLEALESKSPQELDLKTLSSYMEAVLLILDAMLSTEVGQRYMLLGRKRKSSSKSGLSGVISSPAIQIMNLVFLLLKSKETGSVVKRLGLSVCCRMLSSPVGIHMCVHHPLIASFIQHMKERQRSVCTYKLPHGEDPSSHESLYLSVPQSLPLLTSLLLSYKGVFLLENGGVLSTALTQVLQEVTRNGDLSPRMLATVCSSVEGCNVVRKLRTLEPLWEAVCRAVEGEGGTQPQQQQQEQQQTLEAAMLPLLTLLATYQGTQLIFQAEDIGESVLNALSSSEVLTDMHTIALHLLVAATTVLDSAMFLQAALGYQEALLSQQSEVRVGVGEGVIIDENSFLRNHILVKSYLLGGRGERYLPPTSLQDTHTYNMPPLFSQYPPPRDYIPEKPIKSMHKKQNEVWRFLTETRHGLHDTGWLNHCRKAVRSVLASGDDIKSWLVMDILDRCVRALQSSPEELLPGSPPSSSSSPASSPSSPTTTTLSSSTWWTGMATTTMPTTSTSSLPVPRPAPSTAVSHHRLYGSELQLLMPSPSVRENLTDIIKYTQSHILLNTSEECDWFTMILFLIYGGNFDRCGAGVSGMRRLMVGGVLWPGLADALTVSHHITPGEMTWAGIIHSTQLILSIETPTLYLALQTTQTWLWGAVGEWIRCVFLGVLPWSEVCHYLVLVLLNGADYTIYFLVSLLRHLQGFIIKHSGSRKSLVLLQTSTISGWRAGEHLTYMEALCRRHRRTVLPDLTRPLHSRRHHYTPRQL</sequence>
<accession>A0AAE1PCE7</accession>
<evidence type="ECO:0000256" key="1">
    <source>
        <dbReference type="SAM" id="MobiDB-lite"/>
    </source>
</evidence>
<gene>
    <name evidence="6" type="ORF">Pmani_022103</name>
</gene>
<dbReference type="Pfam" id="PF23431">
    <property type="entry name" value="BROMI_N"/>
    <property type="match status" value="1"/>
</dbReference>
<evidence type="ECO:0000259" key="3">
    <source>
        <dbReference type="Pfam" id="PF14961"/>
    </source>
</evidence>
<feature type="domain" description="BROMI middle region" evidence="3">
    <location>
        <begin position="840"/>
        <end position="1346"/>
    </location>
</feature>
<dbReference type="SUPFAM" id="SSF47923">
    <property type="entry name" value="Ypt/Rab-GAP domain of gyp1p"/>
    <property type="match status" value="1"/>
</dbReference>
<keyword evidence="2" id="KW-0732">Signal</keyword>
<reference evidence="6" key="1">
    <citation type="submission" date="2023-11" db="EMBL/GenBank/DDBJ databases">
        <title>Genome assemblies of two species of porcelain crab, Petrolisthes cinctipes and Petrolisthes manimaculis (Anomura: Porcellanidae).</title>
        <authorList>
            <person name="Angst P."/>
        </authorList>
    </citation>
    <scope>NUCLEOTIDE SEQUENCE</scope>
    <source>
        <strain evidence="6">PB745_02</strain>
        <tissue evidence="6">Gill</tissue>
    </source>
</reference>
<dbReference type="InterPro" id="IPR035969">
    <property type="entry name" value="Rab-GAP_TBC_sf"/>
</dbReference>
<organism evidence="6 7">
    <name type="scientific">Petrolisthes manimaculis</name>
    <dbReference type="NCBI Taxonomy" id="1843537"/>
    <lineage>
        <taxon>Eukaryota</taxon>
        <taxon>Metazoa</taxon>
        <taxon>Ecdysozoa</taxon>
        <taxon>Arthropoda</taxon>
        <taxon>Crustacea</taxon>
        <taxon>Multicrustacea</taxon>
        <taxon>Malacostraca</taxon>
        <taxon>Eumalacostraca</taxon>
        <taxon>Eucarida</taxon>
        <taxon>Decapoda</taxon>
        <taxon>Pleocyemata</taxon>
        <taxon>Anomura</taxon>
        <taxon>Galatheoidea</taxon>
        <taxon>Porcellanidae</taxon>
        <taxon>Petrolisthes</taxon>
    </lineage>
</organism>
<evidence type="ECO:0000313" key="7">
    <source>
        <dbReference type="Proteomes" id="UP001292094"/>
    </source>
</evidence>
<protein>
    <submittedName>
        <fullName evidence="6">Uncharacterized protein</fullName>
    </submittedName>
</protein>
<dbReference type="InterPro" id="IPR055392">
    <property type="entry name" value="BROMI_C"/>
</dbReference>
<evidence type="ECO:0000256" key="2">
    <source>
        <dbReference type="SAM" id="SignalP"/>
    </source>
</evidence>
<feature type="domain" description="BROMI C-terminal Rab TBC-like" evidence="5">
    <location>
        <begin position="1714"/>
        <end position="1896"/>
    </location>
</feature>
<feature type="region of interest" description="Disordered" evidence="1">
    <location>
        <begin position="1614"/>
        <end position="1643"/>
    </location>
</feature>
<feature type="domain" description="BROMI C-terminal Rab TBC-like" evidence="5">
    <location>
        <begin position="1460"/>
        <end position="1617"/>
    </location>
</feature>
<feature type="chain" id="PRO_5042270213" evidence="2">
    <location>
        <begin position="31"/>
        <end position="1912"/>
    </location>
</feature>
<name>A0AAE1PCE7_9EUCA</name>
<proteinExistence type="predicted"/>
<dbReference type="Pfam" id="PF14961">
    <property type="entry name" value="BROMI"/>
    <property type="match status" value="1"/>
</dbReference>
<dbReference type="Pfam" id="PF23440">
    <property type="entry name" value="BROMI_C"/>
    <property type="match status" value="2"/>
</dbReference>
<evidence type="ECO:0000259" key="5">
    <source>
        <dbReference type="Pfam" id="PF23440"/>
    </source>
</evidence>
<dbReference type="PANTHER" id="PTHR39313">
    <property type="entry name" value="IM:7138239"/>
    <property type="match status" value="1"/>
</dbReference>